<dbReference type="Pfam" id="PF13673">
    <property type="entry name" value="Acetyltransf_10"/>
    <property type="match status" value="1"/>
</dbReference>
<feature type="domain" description="N-acetyltransferase" evidence="1">
    <location>
        <begin position="7"/>
        <end position="145"/>
    </location>
</feature>
<dbReference type="Gene3D" id="3.40.630.30">
    <property type="match status" value="1"/>
</dbReference>
<dbReference type="CDD" id="cd04301">
    <property type="entry name" value="NAT_SF"/>
    <property type="match status" value="1"/>
</dbReference>
<dbReference type="Proteomes" id="UP001548189">
    <property type="component" value="Unassembled WGS sequence"/>
</dbReference>
<dbReference type="EC" id="2.3.1.-" evidence="2"/>
<dbReference type="PANTHER" id="PTHR13355:SF11">
    <property type="entry name" value="GLUCOSAMINE 6-PHOSPHATE N-ACETYLTRANSFERASE"/>
    <property type="match status" value="1"/>
</dbReference>
<dbReference type="RefSeq" id="WP_353873294.1">
    <property type="nucleotide sequence ID" value="NZ_JBEVCJ010000001.1"/>
</dbReference>
<dbReference type="EMBL" id="JBEVCJ010000001">
    <property type="protein sequence ID" value="MET1253752.1"/>
    <property type="molecule type" value="Genomic_DNA"/>
</dbReference>
<comment type="caution">
    <text evidence="2">The sequence shown here is derived from an EMBL/GenBank/DDBJ whole genome shotgun (WGS) entry which is preliminary data.</text>
</comment>
<evidence type="ECO:0000313" key="2">
    <source>
        <dbReference type="EMBL" id="MET1253752.1"/>
    </source>
</evidence>
<dbReference type="InterPro" id="IPR016181">
    <property type="entry name" value="Acyl_CoA_acyltransferase"/>
</dbReference>
<dbReference type="PANTHER" id="PTHR13355">
    <property type="entry name" value="GLUCOSAMINE 6-PHOSPHATE N-ACETYLTRANSFERASE"/>
    <property type="match status" value="1"/>
</dbReference>
<keyword evidence="2" id="KW-0012">Acyltransferase</keyword>
<accession>A0ABV2BP80</accession>
<evidence type="ECO:0000313" key="3">
    <source>
        <dbReference type="Proteomes" id="UP001548189"/>
    </source>
</evidence>
<keyword evidence="2" id="KW-0808">Transferase</keyword>
<gene>
    <name evidence="2" type="ORF">ABVT43_01310</name>
</gene>
<evidence type="ECO:0000259" key="1">
    <source>
        <dbReference type="PROSITE" id="PS51186"/>
    </source>
</evidence>
<organism evidence="2 3">
    <name type="scientific">Aliikangiella maris</name>
    <dbReference type="NCBI Taxonomy" id="3162458"/>
    <lineage>
        <taxon>Bacteria</taxon>
        <taxon>Pseudomonadati</taxon>
        <taxon>Pseudomonadota</taxon>
        <taxon>Gammaproteobacteria</taxon>
        <taxon>Oceanospirillales</taxon>
        <taxon>Pleioneaceae</taxon>
        <taxon>Aliikangiella</taxon>
    </lineage>
</organism>
<proteinExistence type="predicted"/>
<dbReference type="SUPFAM" id="SSF55729">
    <property type="entry name" value="Acyl-CoA N-acyltransferases (Nat)"/>
    <property type="match status" value="1"/>
</dbReference>
<name>A0ABV2BP80_9GAMM</name>
<keyword evidence="3" id="KW-1185">Reference proteome</keyword>
<dbReference type="PROSITE" id="PS51186">
    <property type="entry name" value="GNAT"/>
    <property type="match status" value="1"/>
</dbReference>
<reference evidence="2 3" key="1">
    <citation type="submission" date="2024-06" db="EMBL/GenBank/DDBJ databases">
        <authorList>
            <person name="Li F."/>
        </authorList>
    </citation>
    <scope>NUCLEOTIDE SEQUENCE [LARGE SCALE GENOMIC DNA]</scope>
    <source>
        <strain evidence="2 3">GXAS 311</strain>
    </source>
</reference>
<dbReference type="InterPro" id="IPR000182">
    <property type="entry name" value="GNAT_dom"/>
</dbReference>
<sequence length="145" mass="16529">METAIAFKFQRVSWQSAANDIMEIRKKVFVIEQRFPKEVVCDQFDNSSYHLLVTDAEDTPVGCGRLIPNGRVGKIAVLINHRGHGVGTQILNHLINIAQENNIQNLTLNAETDLVHFYDQQQFHIDGPVYMKKGVPFHRMTKKLA</sequence>
<protein>
    <submittedName>
        <fullName evidence="2">GNAT family N-acetyltransferase</fullName>
        <ecNumber evidence="2">2.3.1.-</ecNumber>
    </submittedName>
</protein>
<dbReference type="InterPro" id="IPR039143">
    <property type="entry name" value="GNPNAT1-like"/>
</dbReference>
<dbReference type="GO" id="GO:0016746">
    <property type="term" value="F:acyltransferase activity"/>
    <property type="evidence" value="ECO:0007669"/>
    <property type="project" value="UniProtKB-KW"/>
</dbReference>